<dbReference type="EMBL" id="JBHSIV010000013">
    <property type="protein sequence ID" value="MFC5063365.1"/>
    <property type="molecule type" value="Genomic_DNA"/>
</dbReference>
<dbReference type="RefSeq" id="WP_378036714.1">
    <property type="nucleotide sequence ID" value="NZ_JBHSIV010000013.1"/>
</dbReference>
<accession>A0ABV9YKI4</accession>
<dbReference type="PANTHER" id="PTHR30118:SF15">
    <property type="entry name" value="TRANSCRIPTIONAL REGULATORY PROTEIN"/>
    <property type="match status" value="1"/>
</dbReference>
<dbReference type="InterPro" id="IPR000847">
    <property type="entry name" value="LysR_HTH_N"/>
</dbReference>
<dbReference type="InterPro" id="IPR036388">
    <property type="entry name" value="WH-like_DNA-bd_sf"/>
</dbReference>
<feature type="region of interest" description="Disordered" evidence="5">
    <location>
        <begin position="125"/>
        <end position="145"/>
    </location>
</feature>
<dbReference type="InterPro" id="IPR050389">
    <property type="entry name" value="LysR-type_TF"/>
</dbReference>
<evidence type="ECO:0000259" key="6">
    <source>
        <dbReference type="PROSITE" id="PS50931"/>
    </source>
</evidence>
<dbReference type="InterPro" id="IPR036390">
    <property type="entry name" value="WH_DNA-bd_sf"/>
</dbReference>
<keyword evidence="3" id="KW-0238">DNA-binding</keyword>
<keyword evidence="4" id="KW-0804">Transcription</keyword>
<comment type="caution">
    <text evidence="7">The sequence shown here is derived from an EMBL/GenBank/DDBJ whole genome shotgun (WGS) entry which is preliminary data.</text>
</comment>
<evidence type="ECO:0000256" key="3">
    <source>
        <dbReference type="ARBA" id="ARBA00023125"/>
    </source>
</evidence>
<dbReference type="Pfam" id="PF03466">
    <property type="entry name" value="LysR_substrate"/>
    <property type="match status" value="1"/>
</dbReference>
<dbReference type="SUPFAM" id="SSF46785">
    <property type="entry name" value="Winged helix' DNA-binding domain"/>
    <property type="match status" value="1"/>
</dbReference>
<dbReference type="InterPro" id="IPR005119">
    <property type="entry name" value="LysR_subst-bd"/>
</dbReference>
<evidence type="ECO:0000256" key="1">
    <source>
        <dbReference type="ARBA" id="ARBA00009437"/>
    </source>
</evidence>
<dbReference type="Pfam" id="PF00126">
    <property type="entry name" value="HTH_1"/>
    <property type="match status" value="1"/>
</dbReference>
<protein>
    <submittedName>
        <fullName evidence="7">LysR family transcriptional regulator</fullName>
    </submittedName>
</protein>
<dbReference type="Proteomes" id="UP001595947">
    <property type="component" value="Unassembled WGS sequence"/>
</dbReference>
<keyword evidence="2" id="KW-0805">Transcription regulation</keyword>
<gene>
    <name evidence="7" type="ORF">ACFPBZ_14185</name>
</gene>
<feature type="domain" description="HTH lysR-type" evidence="6">
    <location>
        <begin position="3"/>
        <end position="60"/>
    </location>
</feature>
<evidence type="ECO:0000313" key="7">
    <source>
        <dbReference type="EMBL" id="MFC5063365.1"/>
    </source>
</evidence>
<dbReference type="PRINTS" id="PR00039">
    <property type="entry name" value="HTHLYSR"/>
</dbReference>
<evidence type="ECO:0000313" key="8">
    <source>
        <dbReference type="Proteomes" id="UP001595947"/>
    </source>
</evidence>
<keyword evidence="8" id="KW-1185">Reference proteome</keyword>
<sequence length="297" mass="31182">MHDDLGLLIALDVLLDEQSVSGAARRLHLSQPAMSRTLGRLRATTGDEILVRTGGAMIPTPYADRIRGEVKELVARGKAVLTPEVEVDPATLTTRFVLRANDALASAILPALAATMRRSAPSATLSLLGEDSTPSSEPDLDGPLLGGAVPSSSGLRHEVLGTDSLVVHGAGAVADLDTFADAGHVVVSRRGRTRDPIDDALALVGRSRRVTLSVPTVHAAIDIVRGTDLVTTIPSVTARASGLTHAPLPVAVGPVPSVLSWHVRLDHDPAQRWFRRTVAAVVRHALDPPGVRRGRAG</sequence>
<evidence type="ECO:0000256" key="5">
    <source>
        <dbReference type="SAM" id="MobiDB-lite"/>
    </source>
</evidence>
<name>A0ABV9YKI4_9PSEU</name>
<evidence type="ECO:0000256" key="2">
    <source>
        <dbReference type="ARBA" id="ARBA00023015"/>
    </source>
</evidence>
<proteinExistence type="inferred from homology"/>
<dbReference type="SUPFAM" id="SSF53850">
    <property type="entry name" value="Periplasmic binding protein-like II"/>
    <property type="match status" value="1"/>
</dbReference>
<dbReference type="PROSITE" id="PS50931">
    <property type="entry name" value="HTH_LYSR"/>
    <property type="match status" value="1"/>
</dbReference>
<reference evidence="8" key="1">
    <citation type="journal article" date="2019" name="Int. J. Syst. Evol. Microbiol.">
        <title>The Global Catalogue of Microorganisms (GCM) 10K type strain sequencing project: providing services to taxonomists for standard genome sequencing and annotation.</title>
        <authorList>
            <consortium name="The Broad Institute Genomics Platform"/>
            <consortium name="The Broad Institute Genome Sequencing Center for Infectious Disease"/>
            <person name="Wu L."/>
            <person name="Ma J."/>
        </authorList>
    </citation>
    <scope>NUCLEOTIDE SEQUENCE [LARGE SCALE GENOMIC DNA]</scope>
    <source>
        <strain evidence="8">CGMCC 4.7093</strain>
    </source>
</reference>
<comment type="similarity">
    <text evidence="1">Belongs to the LysR transcriptional regulatory family.</text>
</comment>
<dbReference type="Gene3D" id="3.40.190.10">
    <property type="entry name" value="Periplasmic binding protein-like II"/>
    <property type="match status" value="2"/>
</dbReference>
<dbReference type="Gene3D" id="1.10.10.10">
    <property type="entry name" value="Winged helix-like DNA-binding domain superfamily/Winged helix DNA-binding domain"/>
    <property type="match status" value="1"/>
</dbReference>
<evidence type="ECO:0000256" key="4">
    <source>
        <dbReference type="ARBA" id="ARBA00023163"/>
    </source>
</evidence>
<dbReference type="PANTHER" id="PTHR30118">
    <property type="entry name" value="HTH-TYPE TRANSCRIPTIONAL REGULATOR LEUO-RELATED"/>
    <property type="match status" value="1"/>
</dbReference>
<organism evidence="7 8">
    <name type="scientific">Actinomycetospora atypica</name>
    <dbReference type="NCBI Taxonomy" id="1290095"/>
    <lineage>
        <taxon>Bacteria</taxon>
        <taxon>Bacillati</taxon>
        <taxon>Actinomycetota</taxon>
        <taxon>Actinomycetes</taxon>
        <taxon>Pseudonocardiales</taxon>
        <taxon>Pseudonocardiaceae</taxon>
        <taxon>Actinomycetospora</taxon>
    </lineage>
</organism>